<dbReference type="InterPro" id="IPR051918">
    <property type="entry name" value="STPP_CPPED1"/>
</dbReference>
<dbReference type="Pfam" id="PF00149">
    <property type="entry name" value="Metallophos"/>
    <property type="match status" value="1"/>
</dbReference>
<dbReference type="PANTHER" id="PTHR43143:SF1">
    <property type="entry name" value="SERINE_THREONINE-PROTEIN PHOSPHATASE CPPED1"/>
    <property type="match status" value="1"/>
</dbReference>
<gene>
    <name evidence="2" type="ORF">F4694_000063</name>
</gene>
<dbReference type="InterPro" id="IPR029052">
    <property type="entry name" value="Metallo-depent_PP-like"/>
</dbReference>
<dbReference type="AlphaFoldDB" id="A0A852T784"/>
<sequence length="286" mass="32728">MSTNKPLFSFFVISDIQLTCQNEISHQKFAHALRDLHEIDLDASALIINGDLVDDGKAESYKKIREILDNGPHPKDVFFTIGNHEFFKNDGNEPSIGRFLAFSHLEKVYYDKEIGNHTFLFLGTESWGPIGSPTKDSAVLSDEQINWLKGKIDKSKHDTKPVFVFLHQPIPFTLFGTDIEYYQNSIIQDQDLLNILSGCKNVFYFSGHSHFDLRFPKMFVDTPFNMINTGAVYNTWGPDGAGGETVIDSFGSQGLYIQVFKDRVFILGRDFTNKQWIQEYQLNIEY</sequence>
<evidence type="ECO:0000313" key="2">
    <source>
        <dbReference type="EMBL" id="NYE03344.1"/>
    </source>
</evidence>
<dbReference type="InterPro" id="IPR004843">
    <property type="entry name" value="Calcineurin-like_PHP"/>
</dbReference>
<feature type="domain" description="Calcineurin-like phosphoesterase" evidence="1">
    <location>
        <begin position="9"/>
        <end position="210"/>
    </location>
</feature>
<dbReference type="PANTHER" id="PTHR43143">
    <property type="entry name" value="METALLOPHOSPHOESTERASE, CALCINEURIN SUPERFAMILY"/>
    <property type="match status" value="1"/>
</dbReference>
<reference evidence="3" key="2">
    <citation type="submission" date="2020-08" db="EMBL/GenBank/DDBJ databases">
        <title>The Agave Microbiome: Exploring the role of microbial communities in plant adaptations to desert environments.</title>
        <authorList>
            <person name="Partida-Martinez L.P."/>
        </authorList>
    </citation>
    <scope>NUCLEOTIDE SEQUENCE [LARGE SCALE GENOMIC DNA]</scope>
    <source>
        <strain evidence="3">AT2.8</strain>
    </source>
</reference>
<dbReference type="Proteomes" id="UP000548423">
    <property type="component" value="Unassembled WGS sequence"/>
</dbReference>
<dbReference type="GO" id="GO:0016787">
    <property type="term" value="F:hydrolase activity"/>
    <property type="evidence" value="ECO:0007669"/>
    <property type="project" value="InterPro"/>
</dbReference>
<proteinExistence type="predicted"/>
<reference evidence="3" key="1">
    <citation type="submission" date="2020-07" db="EMBL/GenBank/DDBJ databases">
        <authorList>
            <person name="Partida-Martinez L."/>
            <person name="Huntemann M."/>
            <person name="Clum A."/>
            <person name="Wang J."/>
            <person name="Palaniappan K."/>
            <person name="Ritter S."/>
            <person name="Chen I.-M."/>
            <person name="Stamatis D."/>
            <person name="Reddy T."/>
            <person name="O'Malley R."/>
            <person name="Daum C."/>
            <person name="Shapiro N."/>
            <person name="Ivanova N."/>
            <person name="Kyrpides N."/>
            <person name="Woyke T."/>
        </authorList>
    </citation>
    <scope>NUCLEOTIDE SEQUENCE [LARGE SCALE GENOMIC DNA]</scope>
    <source>
        <strain evidence="3">AT2.8</strain>
    </source>
</reference>
<dbReference type="SUPFAM" id="SSF56300">
    <property type="entry name" value="Metallo-dependent phosphatases"/>
    <property type="match status" value="1"/>
</dbReference>
<dbReference type="EMBL" id="JACCBX010000001">
    <property type="protein sequence ID" value="NYE03344.1"/>
    <property type="molecule type" value="Genomic_DNA"/>
</dbReference>
<name>A0A852T784_9BACI</name>
<comment type="caution">
    <text evidence="2">The sequence shown here is derived from an EMBL/GenBank/DDBJ whole genome shotgun (WGS) entry which is preliminary data.</text>
</comment>
<evidence type="ECO:0000313" key="3">
    <source>
        <dbReference type="Proteomes" id="UP000548423"/>
    </source>
</evidence>
<dbReference type="Gene3D" id="3.60.21.10">
    <property type="match status" value="1"/>
</dbReference>
<protein>
    <submittedName>
        <fullName evidence="2">3',5'-cyclic AMP phosphodiesterase CpdA</fullName>
    </submittedName>
</protein>
<organism evidence="2 3">
    <name type="scientific">Neobacillus niacini</name>
    <dbReference type="NCBI Taxonomy" id="86668"/>
    <lineage>
        <taxon>Bacteria</taxon>
        <taxon>Bacillati</taxon>
        <taxon>Bacillota</taxon>
        <taxon>Bacilli</taxon>
        <taxon>Bacillales</taxon>
        <taxon>Bacillaceae</taxon>
        <taxon>Neobacillus</taxon>
    </lineage>
</organism>
<accession>A0A852T784</accession>
<evidence type="ECO:0000259" key="1">
    <source>
        <dbReference type="Pfam" id="PF00149"/>
    </source>
</evidence>